<dbReference type="InterPro" id="IPR036388">
    <property type="entry name" value="WH-like_DNA-bd_sf"/>
</dbReference>
<dbReference type="InterPro" id="IPR050397">
    <property type="entry name" value="Env_Response_Regulators"/>
</dbReference>
<name>A0A3T1CLE8_9SPHN</name>
<sequence>MHEIADPIACINCPLQDCPGLRPLEEHQLAFMQGFKEGEVALARGELLISEGQSHQQLYTLLGGVLIRWRSLDDGRRQIVNFMFPGDLVGLQSAFDEPAAHAVEALVDARLCRFSRGRFTDLIASHPGLGYDITWLAAQEETALEGHIVSLGQRSARERVAYLAVWLIDRARATCLADDGNRVGLPITQVQIADMLGLSLVHTNRTLRQLLREGLVEWKSREIRIPDLDHTAEFAQYDRGAARARPFI</sequence>
<organism evidence="6 7">
    <name type="scientific">Qipengyuania flava</name>
    <dbReference type="NCBI Taxonomy" id="192812"/>
    <lineage>
        <taxon>Bacteria</taxon>
        <taxon>Pseudomonadati</taxon>
        <taxon>Pseudomonadota</taxon>
        <taxon>Alphaproteobacteria</taxon>
        <taxon>Sphingomonadales</taxon>
        <taxon>Erythrobacteraceae</taxon>
        <taxon>Qipengyuania</taxon>
    </lineage>
</organism>
<evidence type="ECO:0000256" key="2">
    <source>
        <dbReference type="ARBA" id="ARBA00023125"/>
    </source>
</evidence>
<evidence type="ECO:0000259" key="4">
    <source>
        <dbReference type="PROSITE" id="PS50042"/>
    </source>
</evidence>
<feature type="domain" description="Cyclic nucleotide-binding" evidence="4">
    <location>
        <begin position="20"/>
        <end position="123"/>
    </location>
</feature>
<dbReference type="SMART" id="SM00100">
    <property type="entry name" value="cNMP"/>
    <property type="match status" value="1"/>
</dbReference>
<keyword evidence="7" id="KW-1185">Reference proteome</keyword>
<dbReference type="GO" id="GO:0005829">
    <property type="term" value="C:cytosol"/>
    <property type="evidence" value="ECO:0007669"/>
    <property type="project" value="TreeGrafter"/>
</dbReference>
<feature type="domain" description="HTH crp-type" evidence="5">
    <location>
        <begin position="154"/>
        <end position="229"/>
    </location>
</feature>
<dbReference type="AlphaFoldDB" id="A0A3T1CLE8"/>
<dbReference type="InterPro" id="IPR018490">
    <property type="entry name" value="cNMP-bd_dom_sf"/>
</dbReference>
<dbReference type="SUPFAM" id="SSF51206">
    <property type="entry name" value="cAMP-binding domain-like"/>
    <property type="match status" value="1"/>
</dbReference>
<dbReference type="SUPFAM" id="SSF46785">
    <property type="entry name" value="Winged helix' DNA-binding domain"/>
    <property type="match status" value="1"/>
</dbReference>
<dbReference type="PROSITE" id="PS50042">
    <property type="entry name" value="CNMP_BINDING_3"/>
    <property type="match status" value="1"/>
</dbReference>
<dbReference type="Pfam" id="PF13545">
    <property type="entry name" value="HTH_Crp_2"/>
    <property type="match status" value="1"/>
</dbReference>
<dbReference type="InterPro" id="IPR012318">
    <property type="entry name" value="HTH_CRP"/>
</dbReference>
<dbReference type="InterPro" id="IPR014710">
    <property type="entry name" value="RmlC-like_jellyroll"/>
</dbReference>
<proteinExistence type="predicted"/>
<dbReference type="Gene3D" id="2.60.120.10">
    <property type="entry name" value="Jelly Rolls"/>
    <property type="match status" value="1"/>
</dbReference>
<dbReference type="EMBL" id="AP019389">
    <property type="protein sequence ID" value="BBI21817.1"/>
    <property type="molecule type" value="Genomic_DNA"/>
</dbReference>
<evidence type="ECO:0000256" key="1">
    <source>
        <dbReference type="ARBA" id="ARBA00023015"/>
    </source>
</evidence>
<dbReference type="SMART" id="SM00419">
    <property type="entry name" value="HTH_CRP"/>
    <property type="match status" value="1"/>
</dbReference>
<dbReference type="Pfam" id="PF00027">
    <property type="entry name" value="cNMP_binding"/>
    <property type="match status" value="1"/>
</dbReference>
<dbReference type="PROSITE" id="PS51063">
    <property type="entry name" value="HTH_CRP_2"/>
    <property type="match status" value="1"/>
</dbReference>
<dbReference type="PANTHER" id="PTHR24567:SF26">
    <property type="entry name" value="REGULATORY PROTEIN YEIL"/>
    <property type="match status" value="1"/>
</dbReference>
<accession>A0A3T1CLE8</accession>
<keyword evidence="1" id="KW-0805">Transcription regulation</keyword>
<dbReference type="InterPro" id="IPR036390">
    <property type="entry name" value="WH_DNA-bd_sf"/>
</dbReference>
<dbReference type="Proteomes" id="UP000290057">
    <property type="component" value="Chromosome"/>
</dbReference>
<dbReference type="GO" id="GO:0003677">
    <property type="term" value="F:DNA binding"/>
    <property type="evidence" value="ECO:0007669"/>
    <property type="project" value="UniProtKB-KW"/>
</dbReference>
<evidence type="ECO:0000256" key="3">
    <source>
        <dbReference type="ARBA" id="ARBA00023163"/>
    </source>
</evidence>
<dbReference type="InterPro" id="IPR000595">
    <property type="entry name" value="cNMP-bd_dom"/>
</dbReference>
<keyword evidence="3" id="KW-0804">Transcription</keyword>
<reference evidence="6 7" key="1">
    <citation type="submission" date="2019-01" db="EMBL/GenBank/DDBJ databases">
        <title>Complete genome sequence of Erythrobacter flavus KJ5.</title>
        <authorList>
            <person name="Kanesaki Y."/>
            <person name="Brotosudarmo T."/>
            <person name="Moriuchi R."/>
            <person name="Awai K."/>
        </authorList>
    </citation>
    <scope>NUCLEOTIDE SEQUENCE [LARGE SCALE GENOMIC DNA]</scope>
    <source>
        <strain evidence="6 7">KJ5</strain>
    </source>
</reference>
<keyword evidence="2" id="KW-0238">DNA-binding</keyword>
<evidence type="ECO:0000313" key="6">
    <source>
        <dbReference type="EMBL" id="BBI21817.1"/>
    </source>
</evidence>
<dbReference type="GO" id="GO:0003700">
    <property type="term" value="F:DNA-binding transcription factor activity"/>
    <property type="evidence" value="ECO:0007669"/>
    <property type="project" value="TreeGrafter"/>
</dbReference>
<dbReference type="Gene3D" id="1.10.10.10">
    <property type="entry name" value="Winged helix-like DNA-binding domain superfamily/Winged helix DNA-binding domain"/>
    <property type="match status" value="1"/>
</dbReference>
<evidence type="ECO:0000313" key="7">
    <source>
        <dbReference type="Proteomes" id="UP000290057"/>
    </source>
</evidence>
<dbReference type="RefSeq" id="WP_130587192.1">
    <property type="nucleotide sequence ID" value="NZ_AP019389.1"/>
</dbReference>
<dbReference type="PANTHER" id="PTHR24567">
    <property type="entry name" value="CRP FAMILY TRANSCRIPTIONAL REGULATORY PROTEIN"/>
    <property type="match status" value="1"/>
</dbReference>
<protein>
    <submittedName>
        <fullName evidence="6">Nitrogen fixation regulatory protein</fullName>
    </submittedName>
</protein>
<gene>
    <name evidence="6" type="primary">fixK</name>
    <name evidence="6" type="ORF">EKJ_26640</name>
</gene>
<dbReference type="CDD" id="cd00038">
    <property type="entry name" value="CAP_ED"/>
    <property type="match status" value="1"/>
</dbReference>
<evidence type="ECO:0000259" key="5">
    <source>
        <dbReference type="PROSITE" id="PS51063"/>
    </source>
</evidence>